<name>A0ACC6U8V3_9BURK</name>
<evidence type="ECO:0000313" key="1">
    <source>
        <dbReference type="EMBL" id="MEX3936123.1"/>
    </source>
</evidence>
<sequence length="393" mass="40812">MKKSISSIVLFSAIISAEAAHAQSSVSLYGIIDEGLSYTSNSGGHSLYSLQSSVMQSSRWGLRGTEDLGGGVKTIFVLESGYDPSTGKLGQGGLLFGRQAYVGLGNQVGTVTLGRQYDSVVDFLGPLAASNQWAGAIADHAGDIDNFNNTYRTNNSVKFSSVPFAGLRFSALYSFGGIAGDASRNQVFSGGAGYTGGPLTLGIGYLNVRNPNVSFFGNSTSGTASPTTANISSPIYKGFASAHTYQVIGAGGAYTFGKATLGATYSWVAFSSLGDTSSGPIPGSVAAYTGSAHVNNVEVNFKYMLAPTWLIGVAYNYTNVSAVAGKDGAKYNQIDAGIDYFLSKRTDVYMIGVYQKASGINSLGAPAVAAINLATASTSNRQLLGRVGVRHKF</sequence>
<organism evidence="1 2">
    <name type="scientific">Paraburkholderia phymatum</name>
    <dbReference type="NCBI Taxonomy" id="148447"/>
    <lineage>
        <taxon>Bacteria</taxon>
        <taxon>Pseudomonadati</taxon>
        <taxon>Pseudomonadota</taxon>
        <taxon>Betaproteobacteria</taxon>
        <taxon>Burkholderiales</taxon>
        <taxon>Burkholderiaceae</taxon>
        <taxon>Paraburkholderia</taxon>
    </lineage>
</organism>
<dbReference type="EMBL" id="JBFRCH010000027">
    <property type="protein sequence ID" value="MEX3936123.1"/>
    <property type="molecule type" value="Genomic_DNA"/>
</dbReference>
<proteinExistence type="predicted"/>
<gene>
    <name evidence="1" type="ORF">AB4Y32_30775</name>
</gene>
<dbReference type="Proteomes" id="UP001558850">
    <property type="component" value="Unassembled WGS sequence"/>
</dbReference>
<reference evidence="1" key="1">
    <citation type="submission" date="2024-07" db="EMBL/GenBank/DDBJ databases">
        <title>A survey of Mimosa microsymbionts across Brazilian biomes reveals a high diversity of Paraburkholderia nodulating endemic species, but also that Cupriavidus is common as a symbiont of widespread species.</title>
        <authorList>
            <person name="Rouws L."/>
            <person name="Barauna A."/>
            <person name="Beukes C."/>
            <person name="Rouws J.R.C."/>
            <person name="De Faria S.M."/>
            <person name="Gross E."/>
            <person name="Bueno Dos Reis Junior F."/>
            <person name="Simon M.F."/>
            <person name="Maluk M."/>
            <person name="Odee D.W."/>
            <person name="Kenicer G."/>
            <person name="Young J.P.W."/>
            <person name="Reis V.M."/>
            <person name="Zilli J."/>
            <person name="James E.K."/>
        </authorList>
    </citation>
    <scope>NUCLEOTIDE SEQUENCE</scope>
    <source>
        <strain evidence="1">EG181B</strain>
    </source>
</reference>
<evidence type="ECO:0000313" key="2">
    <source>
        <dbReference type="Proteomes" id="UP001558850"/>
    </source>
</evidence>
<comment type="caution">
    <text evidence="1">The sequence shown here is derived from an EMBL/GenBank/DDBJ whole genome shotgun (WGS) entry which is preliminary data.</text>
</comment>
<accession>A0ACC6U8V3</accession>
<keyword evidence="2" id="KW-1185">Reference proteome</keyword>
<protein>
    <submittedName>
        <fullName evidence="1">Porin</fullName>
    </submittedName>
</protein>